<dbReference type="InterPro" id="IPR000477">
    <property type="entry name" value="RT_dom"/>
</dbReference>
<evidence type="ECO:0000313" key="2">
    <source>
        <dbReference type="EMBL" id="MBY69472.1"/>
    </source>
</evidence>
<gene>
    <name evidence="2" type="ORF">g.101212</name>
</gene>
<sequence length="127" mass="14990">MLRLSYFPLTWKFSIVILIHKPHKPKHLTFSYRPISLPTLGKIFEKIILKRIRPIIKSQNIIPHSQFSFRISHSTIHQIHRLTDKIASSFENKKYCPGVFLDVAQAVDRVWHDGLLYKLKKFLPAPY</sequence>
<feature type="domain" description="Reverse transcriptase" evidence="1">
    <location>
        <begin position="1"/>
        <end position="127"/>
    </location>
</feature>
<organism evidence="2">
    <name type="scientific">Sipha flava</name>
    <name type="common">yellow sugarcane aphid</name>
    <dbReference type="NCBI Taxonomy" id="143950"/>
    <lineage>
        <taxon>Eukaryota</taxon>
        <taxon>Metazoa</taxon>
        <taxon>Ecdysozoa</taxon>
        <taxon>Arthropoda</taxon>
        <taxon>Hexapoda</taxon>
        <taxon>Insecta</taxon>
        <taxon>Pterygota</taxon>
        <taxon>Neoptera</taxon>
        <taxon>Paraneoptera</taxon>
        <taxon>Hemiptera</taxon>
        <taxon>Sternorrhyncha</taxon>
        <taxon>Aphidomorpha</taxon>
        <taxon>Aphidoidea</taxon>
        <taxon>Aphididae</taxon>
        <taxon>Sipha</taxon>
    </lineage>
</organism>
<protein>
    <submittedName>
        <fullName evidence="2">Putative RNA-directed DNA polymerase</fullName>
    </submittedName>
</protein>
<dbReference type="AlphaFoldDB" id="A0A2S2PX36"/>
<dbReference type="EMBL" id="GGMS01000269">
    <property type="protein sequence ID" value="MBY69472.1"/>
    <property type="molecule type" value="Transcribed_RNA"/>
</dbReference>
<evidence type="ECO:0000259" key="1">
    <source>
        <dbReference type="PROSITE" id="PS50878"/>
    </source>
</evidence>
<keyword evidence="2" id="KW-0548">Nucleotidyltransferase</keyword>
<keyword evidence="2" id="KW-0808">Transferase</keyword>
<keyword evidence="2" id="KW-0695">RNA-directed DNA polymerase</keyword>
<proteinExistence type="predicted"/>
<dbReference type="PANTHER" id="PTHR19446">
    <property type="entry name" value="REVERSE TRANSCRIPTASES"/>
    <property type="match status" value="1"/>
</dbReference>
<dbReference type="GO" id="GO:0003964">
    <property type="term" value="F:RNA-directed DNA polymerase activity"/>
    <property type="evidence" value="ECO:0007669"/>
    <property type="project" value="UniProtKB-KW"/>
</dbReference>
<name>A0A2S2PX36_9HEMI</name>
<reference evidence="2" key="1">
    <citation type="submission" date="2018-04" db="EMBL/GenBank/DDBJ databases">
        <title>Transcriptome assembly of Sipha flava.</title>
        <authorList>
            <person name="Scully E.D."/>
            <person name="Geib S.M."/>
            <person name="Palmer N.A."/>
            <person name="Koch K."/>
            <person name="Bradshaw J."/>
            <person name="Heng-Moss T."/>
            <person name="Sarath G."/>
        </authorList>
    </citation>
    <scope>NUCLEOTIDE SEQUENCE</scope>
</reference>
<accession>A0A2S2PX36</accession>
<dbReference type="PROSITE" id="PS50878">
    <property type="entry name" value="RT_POL"/>
    <property type="match status" value="1"/>
</dbReference>
<dbReference type="Pfam" id="PF00078">
    <property type="entry name" value="RVT_1"/>
    <property type="match status" value="1"/>
</dbReference>